<evidence type="ECO:0000256" key="2">
    <source>
        <dbReference type="ARBA" id="ARBA00022527"/>
    </source>
</evidence>
<evidence type="ECO:0000256" key="7">
    <source>
        <dbReference type="ARBA" id="ARBA00047899"/>
    </source>
</evidence>
<dbReference type="Gene3D" id="3.30.200.20">
    <property type="entry name" value="Phosphorylase Kinase, domain 1"/>
    <property type="match status" value="1"/>
</dbReference>
<proteinExistence type="predicted"/>
<evidence type="ECO:0000256" key="6">
    <source>
        <dbReference type="ARBA" id="ARBA00022840"/>
    </source>
</evidence>
<keyword evidence="2" id="KW-0723">Serine/threonine-protein kinase</keyword>
<dbReference type="GO" id="GO:0000245">
    <property type="term" value="P:spliceosomal complex assembly"/>
    <property type="evidence" value="ECO:0007669"/>
    <property type="project" value="TreeGrafter"/>
</dbReference>
<dbReference type="GO" id="GO:0050684">
    <property type="term" value="P:regulation of mRNA processing"/>
    <property type="evidence" value="ECO:0007669"/>
    <property type="project" value="TreeGrafter"/>
</dbReference>
<comment type="catalytic activity">
    <reaction evidence="8">
        <text>L-seryl-[protein] + ATP = O-phospho-L-seryl-[protein] + ADP + H(+)</text>
        <dbReference type="Rhea" id="RHEA:17989"/>
        <dbReference type="Rhea" id="RHEA-COMP:9863"/>
        <dbReference type="Rhea" id="RHEA-COMP:11604"/>
        <dbReference type="ChEBI" id="CHEBI:15378"/>
        <dbReference type="ChEBI" id="CHEBI:29999"/>
        <dbReference type="ChEBI" id="CHEBI:30616"/>
        <dbReference type="ChEBI" id="CHEBI:83421"/>
        <dbReference type="ChEBI" id="CHEBI:456216"/>
        <dbReference type="EC" id="2.7.11.1"/>
    </reaction>
</comment>
<sequence length="136" mass="15777">MFRYLYASHRFCFKHLVLRSCISVNAYPPSQNFPQLRSLASHTASAVQNLPITGFTALDERQKIEEERYGNYVAERFYPVHIGETFQSRYQVITKLGYGATSTVWLCRDLQYVSRLQSAIICFFQATYMPQENIAT</sequence>
<dbReference type="GO" id="GO:0004674">
    <property type="term" value="F:protein serine/threonine kinase activity"/>
    <property type="evidence" value="ECO:0007669"/>
    <property type="project" value="UniProtKB-KW"/>
</dbReference>
<evidence type="ECO:0000256" key="1">
    <source>
        <dbReference type="ARBA" id="ARBA00012513"/>
    </source>
</evidence>
<dbReference type="PANTHER" id="PTHR47634:SF9">
    <property type="entry name" value="PROTEIN KINASE DOMAIN-CONTAINING PROTEIN-RELATED"/>
    <property type="match status" value="1"/>
</dbReference>
<dbReference type="EMBL" id="KK207926">
    <property type="protein sequence ID" value="EZF48505.1"/>
    <property type="molecule type" value="Genomic_DNA"/>
</dbReference>
<evidence type="ECO:0000256" key="8">
    <source>
        <dbReference type="ARBA" id="ARBA00048679"/>
    </source>
</evidence>
<dbReference type="InterPro" id="IPR051334">
    <property type="entry name" value="SRPK"/>
</dbReference>
<name>A0A022VR23_TRIRU</name>
<keyword evidence="4" id="KW-0547">Nucleotide-binding</keyword>
<dbReference type="HOGENOM" id="CLU_1876912_0_0_1"/>
<gene>
    <name evidence="9" type="ORF">H103_07835</name>
</gene>
<dbReference type="AlphaFoldDB" id="A0A022VR23"/>
<dbReference type="Proteomes" id="UP000023758">
    <property type="component" value="Unassembled WGS sequence"/>
</dbReference>
<reference evidence="9" key="1">
    <citation type="submission" date="2014-02" db="EMBL/GenBank/DDBJ databases">
        <title>The Genome Sequence of Trichophyton rubrum (morphotype fischeri) CBS 288.86.</title>
        <authorList>
            <consortium name="The Broad Institute Genomics Platform"/>
            <person name="Cuomo C.A."/>
            <person name="White T.C."/>
            <person name="Graser Y."/>
            <person name="Martinez-Rossi N."/>
            <person name="Heitman J."/>
            <person name="Young S.K."/>
            <person name="Zeng Q."/>
            <person name="Gargeya S."/>
            <person name="Abouelleil A."/>
            <person name="Alvarado L."/>
            <person name="Chapman S.B."/>
            <person name="Gainer-Dewar J."/>
            <person name="Goldberg J."/>
            <person name="Griggs A."/>
            <person name="Gujja S."/>
            <person name="Hansen M."/>
            <person name="Howarth C."/>
            <person name="Imamovic A."/>
            <person name="Larimer J."/>
            <person name="Martinez D."/>
            <person name="Murphy C."/>
            <person name="Pearson M.D."/>
            <person name="Persinoti G."/>
            <person name="Poon T."/>
            <person name="Priest M."/>
            <person name="Roberts A.D."/>
            <person name="Saif S."/>
            <person name="Shea T.D."/>
            <person name="Sykes S.N."/>
            <person name="Wortman J."/>
            <person name="Nusbaum C."/>
            <person name="Birren B."/>
        </authorList>
    </citation>
    <scope>NUCLEOTIDE SEQUENCE [LARGE SCALE GENOMIC DNA]</scope>
    <source>
        <strain evidence="9">CBS 288.86</strain>
    </source>
</reference>
<dbReference type="PANTHER" id="PTHR47634">
    <property type="entry name" value="PROTEIN KINASE DOMAIN-CONTAINING PROTEIN-RELATED"/>
    <property type="match status" value="1"/>
</dbReference>
<evidence type="ECO:0000256" key="4">
    <source>
        <dbReference type="ARBA" id="ARBA00022741"/>
    </source>
</evidence>
<dbReference type="SUPFAM" id="SSF56112">
    <property type="entry name" value="Protein kinase-like (PK-like)"/>
    <property type="match status" value="1"/>
</dbReference>
<dbReference type="GO" id="GO:0005524">
    <property type="term" value="F:ATP binding"/>
    <property type="evidence" value="ECO:0007669"/>
    <property type="project" value="UniProtKB-KW"/>
</dbReference>
<evidence type="ECO:0000256" key="5">
    <source>
        <dbReference type="ARBA" id="ARBA00022777"/>
    </source>
</evidence>
<keyword evidence="5" id="KW-0418">Kinase</keyword>
<evidence type="ECO:0000313" key="9">
    <source>
        <dbReference type="EMBL" id="EZF48505.1"/>
    </source>
</evidence>
<keyword evidence="3" id="KW-0808">Transferase</keyword>
<protein>
    <recommendedName>
        <fullName evidence="1">non-specific serine/threonine protein kinase</fullName>
        <ecNumber evidence="1">2.7.11.1</ecNumber>
    </recommendedName>
</protein>
<dbReference type="OrthoDB" id="4206737at2759"/>
<keyword evidence="6" id="KW-0067">ATP-binding</keyword>
<dbReference type="InterPro" id="IPR011009">
    <property type="entry name" value="Kinase-like_dom_sf"/>
</dbReference>
<comment type="catalytic activity">
    <reaction evidence="7">
        <text>L-threonyl-[protein] + ATP = O-phospho-L-threonyl-[protein] + ADP + H(+)</text>
        <dbReference type="Rhea" id="RHEA:46608"/>
        <dbReference type="Rhea" id="RHEA-COMP:11060"/>
        <dbReference type="Rhea" id="RHEA-COMP:11605"/>
        <dbReference type="ChEBI" id="CHEBI:15378"/>
        <dbReference type="ChEBI" id="CHEBI:30013"/>
        <dbReference type="ChEBI" id="CHEBI:30616"/>
        <dbReference type="ChEBI" id="CHEBI:61977"/>
        <dbReference type="ChEBI" id="CHEBI:456216"/>
        <dbReference type="EC" id="2.7.11.1"/>
    </reaction>
</comment>
<accession>A0A022VR23</accession>
<organism evidence="9">
    <name type="scientific">Trichophyton rubrum CBS 288.86</name>
    <dbReference type="NCBI Taxonomy" id="1215330"/>
    <lineage>
        <taxon>Eukaryota</taxon>
        <taxon>Fungi</taxon>
        <taxon>Dikarya</taxon>
        <taxon>Ascomycota</taxon>
        <taxon>Pezizomycotina</taxon>
        <taxon>Eurotiomycetes</taxon>
        <taxon>Eurotiomycetidae</taxon>
        <taxon>Onygenales</taxon>
        <taxon>Arthrodermataceae</taxon>
        <taxon>Trichophyton</taxon>
    </lineage>
</organism>
<dbReference type="EC" id="2.7.11.1" evidence="1"/>
<evidence type="ECO:0000256" key="3">
    <source>
        <dbReference type="ARBA" id="ARBA00022679"/>
    </source>
</evidence>